<dbReference type="GO" id="GO:0005886">
    <property type="term" value="C:plasma membrane"/>
    <property type="evidence" value="ECO:0007669"/>
    <property type="project" value="TreeGrafter"/>
</dbReference>
<evidence type="ECO:0000259" key="10">
    <source>
        <dbReference type="Pfam" id="PF00520"/>
    </source>
</evidence>
<evidence type="ECO:0000256" key="1">
    <source>
        <dbReference type="ARBA" id="ARBA00004141"/>
    </source>
</evidence>
<feature type="transmembrane region" description="Helical" evidence="9">
    <location>
        <begin position="736"/>
        <end position="756"/>
    </location>
</feature>
<sequence>MSHDKHFIEESIAMTTDICEKMARIQEVIRQLNIHQSDNSSDVTNQFGYIKFGRSDIDSTTRLSQYIRLALQTDATTVVQFMNDAWQLPTPNLIISVTGGGKRCHMPAHLRKTFQRGLVAAAATTNAWIITAGTNAGVVKGVGEALNNYRYKNRRNGLDVPCIGIGTWKYTAGNDQLVRPVVDSSVNTNTSLLDKPAKVRQHNRLQIGSTVLDAADENYIRTYAVKQPEDKRCDLEPNHTHFLLFEGKSSVNDTALLQRARIEKYSREINTTDVAGKTLVPIVMILVEGGPYSVRTICQALKSNTPLVVVKGTGRAADLVANLHLFFSEQETCNKQKSELNAILDAARSENNSWVDEIKEDLCQVLCQQKQLVVIFEFENPRHHGQLEDAILEAVFNGAKFSGDNLDEQMKLAMAWQKFDYAKKHILTDATISRWTENDLYEVLIEALHRNYVDFVTLLMNYGTSLRNLTVHHLEQLYASAEVDSGLPVDDKIKGDIPTREEYYACYFPHATELHRISPNKNQSLGQNATREFFLWAIFVDRFELAKYLCSKTWNPITSPLLAATIYRYALTMPLHTAKKQRYRNNVNEFDKYATAIIDQCFHTDEDFAVDLLNQPAAAFDNIKPLQLAEEASCQTFLASECVQKYLDETWYGHINYKRRAINMRILLCTFFLPLLPLFSVFLPYVRKRQQIRNELKPQIFEMMPALPKFDQINTRNPIGWSKRIVYFYQAPIVRFFYNVIFFALFLGLFSYVLLIDYLPLNMHSNKYLYMKILPIPITEIVLHICAWSLIGEEIYQFSQSNFYEYISNIWNLIDMSAIVLYLIAFVTRFILNETFFMISKIFLCLDLILWFVRTLYLFSAFERLGPKLLMIFNTMRDLSFFLCFILIFLCGFSITSWSLLSSAGQINWIYNDDGKLLNITISVDKQNTWTWQLLRDIAQYGVWKVFGQVDPIGGTDSYSNIAFILAIIFVAIANILLLNVLIALFNVTIQNVQEKSHDLWRYQRFLIVSEFSKKPILPAPLNLLYYAFCMIRFVIMRINQSRSYQRSITTELLLDDVKTIDDETQGQFRISDEMRRETAIAEDYWHDVFKLNKKDDIETTLHNLEQKIDLLQEKKKTTTTNHHPSKKRLHYGSDV</sequence>
<evidence type="ECO:0000259" key="11">
    <source>
        <dbReference type="Pfam" id="PF18139"/>
    </source>
</evidence>
<feature type="region of interest" description="Disordered" evidence="8">
    <location>
        <begin position="1116"/>
        <end position="1136"/>
    </location>
</feature>
<keyword evidence="2" id="KW-0813">Transport</keyword>
<evidence type="ECO:0000256" key="5">
    <source>
        <dbReference type="ARBA" id="ARBA00023065"/>
    </source>
</evidence>
<comment type="caution">
    <text evidence="13">The sequence shown here is derived from an EMBL/GenBank/DDBJ whole genome shotgun (WGS) entry which is preliminary data.</text>
</comment>
<evidence type="ECO:0000256" key="2">
    <source>
        <dbReference type="ARBA" id="ARBA00022448"/>
    </source>
</evidence>
<feature type="domain" description="TRPM-like" evidence="12">
    <location>
        <begin position="517"/>
        <end position="639"/>
    </location>
</feature>
<evidence type="ECO:0000259" key="12">
    <source>
        <dbReference type="Pfam" id="PF25508"/>
    </source>
</evidence>
<dbReference type="EMBL" id="CAJNOJ010000158">
    <property type="protein sequence ID" value="CAF1216287.1"/>
    <property type="molecule type" value="Genomic_DNA"/>
</dbReference>
<dbReference type="GO" id="GO:0099604">
    <property type="term" value="F:ligand-gated calcium channel activity"/>
    <property type="evidence" value="ECO:0007669"/>
    <property type="project" value="TreeGrafter"/>
</dbReference>
<evidence type="ECO:0000256" key="8">
    <source>
        <dbReference type="SAM" id="MobiDB-lite"/>
    </source>
</evidence>
<feature type="domain" description="Ion transport" evidence="10">
    <location>
        <begin position="737"/>
        <end position="997"/>
    </location>
</feature>
<protein>
    <submittedName>
        <fullName evidence="13">Uncharacterized protein</fullName>
    </submittedName>
</protein>
<keyword evidence="4 9" id="KW-1133">Transmembrane helix</keyword>
<accession>A0A814XJY6</accession>
<keyword evidence="6 9" id="KW-0472">Membrane</keyword>
<dbReference type="PANTHER" id="PTHR13800">
    <property type="entry name" value="TRANSIENT RECEPTOR POTENTIAL CATION CHANNEL, SUBFAMILY M, MEMBER 6"/>
    <property type="match status" value="1"/>
</dbReference>
<proteinExistence type="predicted"/>
<dbReference type="Pfam" id="PF25508">
    <property type="entry name" value="TRPM2"/>
    <property type="match status" value="1"/>
</dbReference>
<dbReference type="InterPro" id="IPR050927">
    <property type="entry name" value="TRPM"/>
</dbReference>
<evidence type="ECO:0000256" key="4">
    <source>
        <dbReference type="ARBA" id="ARBA00022989"/>
    </source>
</evidence>
<reference evidence="13" key="1">
    <citation type="submission" date="2021-02" db="EMBL/GenBank/DDBJ databases">
        <authorList>
            <person name="Nowell W R."/>
        </authorList>
    </citation>
    <scope>NUCLEOTIDE SEQUENCE</scope>
</reference>
<keyword evidence="3 9" id="KW-0812">Transmembrane</keyword>
<dbReference type="Proteomes" id="UP000663852">
    <property type="component" value="Unassembled WGS sequence"/>
</dbReference>
<feature type="transmembrane region" description="Helical" evidence="9">
    <location>
        <begin position="768"/>
        <end position="790"/>
    </location>
</feature>
<feature type="transmembrane region" description="Helical" evidence="9">
    <location>
        <begin position="879"/>
        <end position="901"/>
    </location>
</feature>
<name>A0A814XJY6_ADIRI</name>
<feature type="domain" description="TRPM SLOG" evidence="11">
    <location>
        <begin position="65"/>
        <end position="194"/>
    </location>
</feature>
<dbReference type="PANTHER" id="PTHR13800:SF12">
    <property type="entry name" value="TRANSIENT RECEPTOR POTENTIAL CATION CHANNEL SUBFAMILY M MEMBER-LIKE 2"/>
    <property type="match status" value="1"/>
</dbReference>
<dbReference type="InterPro" id="IPR057366">
    <property type="entry name" value="TRPM-like"/>
</dbReference>
<dbReference type="Pfam" id="PF00520">
    <property type="entry name" value="Ion_trans"/>
    <property type="match status" value="1"/>
</dbReference>
<keyword evidence="5" id="KW-0406">Ion transport</keyword>
<dbReference type="Pfam" id="PF18139">
    <property type="entry name" value="LSDAT_euk"/>
    <property type="match status" value="2"/>
</dbReference>
<feature type="transmembrane region" description="Helical" evidence="9">
    <location>
        <begin position="839"/>
        <end position="859"/>
    </location>
</feature>
<evidence type="ECO:0000313" key="14">
    <source>
        <dbReference type="Proteomes" id="UP000663852"/>
    </source>
</evidence>
<evidence type="ECO:0000256" key="9">
    <source>
        <dbReference type="SAM" id="Phobius"/>
    </source>
</evidence>
<dbReference type="OrthoDB" id="310870at2759"/>
<feature type="transmembrane region" description="Helical" evidence="9">
    <location>
        <begin position="962"/>
        <end position="986"/>
    </location>
</feature>
<dbReference type="InterPro" id="IPR005821">
    <property type="entry name" value="Ion_trans_dom"/>
</dbReference>
<feature type="transmembrane region" description="Helical" evidence="9">
    <location>
        <begin position="666"/>
        <end position="686"/>
    </location>
</feature>
<feature type="transmembrane region" description="Helical" evidence="9">
    <location>
        <begin position="810"/>
        <end position="832"/>
    </location>
</feature>
<feature type="compositionally biased region" description="Basic residues" evidence="8">
    <location>
        <begin position="1124"/>
        <end position="1136"/>
    </location>
</feature>
<gene>
    <name evidence="13" type="ORF">EDS130_LOCUS26161</name>
</gene>
<comment type="subcellular location">
    <subcellularLocation>
        <location evidence="1">Membrane</location>
        <topology evidence="1">Multi-pass membrane protein</topology>
    </subcellularLocation>
</comment>
<keyword evidence="7" id="KW-0407">Ion channel</keyword>
<feature type="domain" description="TRPM SLOG" evidence="11">
    <location>
        <begin position="220"/>
        <end position="341"/>
    </location>
</feature>
<evidence type="ECO:0000256" key="6">
    <source>
        <dbReference type="ARBA" id="ARBA00023136"/>
    </source>
</evidence>
<evidence type="ECO:0000256" key="3">
    <source>
        <dbReference type="ARBA" id="ARBA00022692"/>
    </source>
</evidence>
<organism evidence="13 14">
    <name type="scientific">Adineta ricciae</name>
    <name type="common">Rotifer</name>
    <dbReference type="NCBI Taxonomy" id="249248"/>
    <lineage>
        <taxon>Eukaryota</taxon>
        <taxon>Metazoa</taxon>
        <taxon>Spiralia</taxon>
        <taxon>Gnathifera</taxon>
        <taxon>Rotifera</taxon>
        <taxon>Eurotatoria</taxon>
        <taxon>Bdelloidea</taxon>
        <taxon>Adinetida</taxon>
        <taxon>Adinetidae</taxon>
        <taxon>Adineta</taxon>
    </lineage>
</organism>
<dbReference type="AlphaFoldDB" id="A0A814XJY6"/>
<evidence type="ECO:0000256" key="7">
    <source>
        <dbReference type="ARBA" id="ARBA00023303"/>
    </source>
</evidence>
<evidence type="ECO:0000313" key="13">
    <source>
        <dbReference type="EMBL" id="CAF1216287.1"/>
    </source>
</evidence>
<dbReference type="InterPro" id="IPR041491">
    <property type="entry name" value="TRPM_SLOG"/>
</dbReference>